<dbReference type="InterPro" id="IPR011600">
    <property type="entry name" value="Pept_C14_caspase"/>
</dbReference>
<keyword evidence="3" id="KW-0788">Thiol protease</keyword>
<evidence type="ECO:0000259" key="4">
    <source>
        <dbReference type="Pfam" id="PF00656"/>
    </source>
</evidence>
<dbReference type="GO" id="GO:0006915">
    <property type="term" value="P:apoptotic process"/>
    <property type="evidence" value="ECO:0007669"/>
    <property type="project" value="UniProtKB-KW"/>
</dbReference>
<evidence type="ECO:0000256" key="2">
    <source>
        <dbReference type="ARBA" id="ARBA00022703"/>
    </source>
</evidence>
<dbReference type="PANTHER" id="PTHR48104">
    <property type="entry name" value="METACASPASE-4"/>
    <property type="match status" value="1"/>
</dbReference>
<name>A0A067ST04_GALM3</name>
<dbReference type="InterPro" id="IPR029030">
    <property type="entry name" value="Caspase-like_dom_sf"/>
</dbReference>
<reference evidence="6" key="1">
    <citation type="journal article" date="2014" name="Proc. Natl. Acad. Sci. U.S.A.">
        <title>Extensive sampling of basidiomycete genomes demonstrates inadequacy of the white-rot/brown-rot paradigm for wood decay fungi.</title>
        <authorList>
            <person name="Riley R."/>
            <person name="Salamov A.A."/>
            <person name="Brown D.W."/>
            <person name="Nagy L.G."/>
            <person name="Floudas D."/>
            <person name="Held B.W."/>
            <person name="Levasseur A."/>
            <person name="Lombard V."/>
            <person name="Morin E."/>
            <person name="Otillar R."/>
            <person name="Lindquist E.A."/>
            <person name="Sun H."/>
            <person name="LaButti K.M."/>
            <person name="Schmutz J."/>
            <person name="Jabbour D."/>
            <person name="Luo H."/>
            <person name="Baker S.E."/>
            <person name="Pisabarro A.G."/>
            <person name="Walton J.D."/>
            <person name="Blanchette R.A."/>
            <person name="Henrissat B."/>
            <person name="Martin F."/>
            <person name="Cullen D."/>
            <person name="Hibbett D.S."/>
            <person name="Grigoriev I.V."/>
        </authorList>
    </citation>
    <scope>NUCLEOTIDE SEQUENCE [LARGE SCALE GENOMIC DNA]</scope>
    <source>
        <strain evidence="6">CBS 339.88</strain>
    </source>
</reference>
<feature type="domain" description="Peptidase C14 caspase" evidence="4">
    <location>
        <begin position="24"/>
        <end position="279"/>
    </location>
</feature>
<dbReference type="EMBL" id="KL142384">
    <property type="protein sequence ID" value="KDR74065.1"/>
    <property type="molecule type" value="Genomic_DNA"/>
</dbReference>
<dbReference type="Proteomes" id="UP000027222">
    <property type="component" value="Unassembled WGS sequence"/>
</dbReference>
<gene>
    <name evidence="5" type="ORF">GALMADRAFT_250798</name>
</gene>
<dbReference type="GO" id="GO:0006508">
    <property type="term" value="P:proteolysis"/>
    <property type="evidence" value="ECO:0007669"/>
    <property type="project" value="InterPro"/>
</dbReference>
<dbReference type="OrthoDB" id="3223806at2759"/>
<dbReference type="SUPFAM" id="SSF52129">
    <property type="entry name" value="Caspase-like"/>
    <property type="match status" value="1"/>
</dbReference>
<keyword evidence="3" id="KW-0378">Hydrolase</keyword>
<evidence type="ECO:0000313" key="6">
    <source>
        <dbReference type="Proteomes" id="UP000027222"/>
    </source>
</evidence>
<dbReference type="GO" id="GO:0004197">
    <property type="term" value="F:cysteine-type endopeptidase activity"/>
    <property type="evidence" value="ECO:0007669"/>
    <property type="project" value="InterPro"/>
</dbReference>
<dbReference type="AlphaFoldDB" id="A0A067ST04"/>
<dbReference type="PANTHER" id="PTHR48104:SF30">
    <property type="entry name" value="METACASPASE-1"/>
    <property type="match status" value="1"/>
</dbReference>
<dbReference type="HOGENOM" id="CLU_011935_1_0_1"/>
<comment type="similarity">
    <text evidence="1">Belongs to the peptidase C14B family.</text>
</comment>
<protein>
    <recommendedName>
        <fullName evidence="4">Peptidase C14 caspase domain-containing protein</fullName>
    </recommendedName>
</protein>
<proteinExistence type="inferred from homology"/>
<dbReference type="Pfam" id="PF00656">
    <property type="entry name" value="Peptidase_C14"/>
    <property type="match status" value="1"/>
</dbReference>
<keyword evidence="6" id="KW-1185">Reference proteome</keyword>
<evidence type="ECO:0000256" key="3">
    <source>
        <dbReference type="ARBA" id="ARBA00022807"/>
    </source>
</evidence>
<keyword evidence="2" id="KW-0053">Apoptosis</keyword>
<dbReference type="InterPro" id="IPR050452">
    <property type="entry name" value="Metacaspase"/>
</dbReference>
<keyword evidence="3" id="KW-0645">Protease</keyword>
<organism evidence="5 6">
    <name type="scientific">Galerina marginata (strain CBS 339.88)</name>
    <dbReference type="NCBI Taxonomy" id="685588"/>
    <lineage>
        <taxon>Eukaryota</taxon>
        <taxon>Fungi</taxon>
        <taxon>Dikarya</taxon>
        <taxon>Basidiomycota</taxon>
        <taxon>Agaricomycotina</taxon>
        <taxon>Agaricomycetes</taxon>
        <taxon>Agaricomycetidae</taxon>
        <taxon>Agaricales</taxon>
        <taxon>Agaricineae</taxon>
        <taxon>Strophariaceae</taxon>
        <taxon>Galerina</taxon>
    </lineage>
</organism>
<accession>A0A067ST04</accession>
<evidence type="ECO:0000256" key="1">
    <source>
        <dbReference type="ARBA" id="ARBA00009005"/>
    </source>
</evidence>
<sequence>MADFSQPSPYASPVCISSPRTRLFALLIGINDYKAAEIDSLRGAVADALAFKDYLMSHLQVPRSQITALLKEKASRSAIIRAFQRLQDDPRIKDGDPIFIFYAGHGSELLSPRPWHTGGAGSKFQVIVPQDYCTRPGREVHVIPDRTIGALLKAIADKKGNNITVVFDCCHAASGTRGPKENNLSTTLVLTRSVELESTIPEDLDQDIWDISTRGMYVPPGYQHAGLNSHVLLAACGAGEKAKEVNGHGEFSTALLTLLRTTGPDTLRYRDILHKIDQIPSQNPQCEGINQNRYLFDGKILPLTYPPYAIQHQKNGSIVMQAGSAHGVTLGATFAVYPDSGSIYERPLGNFVIRTLSDFSSIMAPASRSLPFFLLPPQAVAVQTNASLKEDLRLYIPPRDHSLLSLIWNSNRDRSNITVTRVGRELDAHLAISRGWDKVVFQVTDRNVTQYGFHQRFDLNHAELDGDPKRLNHILKGVAHYYWLLYHIHPERSLQVMNSIQIEFHKLIPSSDHPDHPDLRPFGPNLCIDNRIEFVAEEGYAYGLTLTNLGPHNYFPNVLYFDNTDLTVDMDYHPPTSGPFKPDVPLPAGRSLTIGYGAGGSKPRMYIFRPEHTVQVGFFKLLISNKPLGDLSHLTQTESPFSYYRGAGRCDWKRDIEIWSSLLVPVIYRPPPPSWDVYRSSTAMGPHVFGGPSSSSSRMPYEIWQQFSDVMNLGL</sequence>
<dbReference type="Gene3D" id="3.40.50.1460">
    <property type="match status" value="1"/>
</dbReference>
<evidence type="ECO:0000313" key="5">
    <source>
        <dbReference type="EMBL" id="KDR74065.1"/>
    </source>
</evidence>
<dbReference type="GO" id="GO:0005737">
    <property type="term" value="C:cytoplasm"/>
    <property type="evidence" value="ECO:0007669"/>
    <property type="project" value="TreeGrafter"/>
</dbReference>